<dbReference type="RefSeq" id="WP_096399782.1">
    <property type="nucleotide sequence ID" value="NZ_AP017368.1"/>
</dbReference>
<feature type="transmembrane region" description="Helical" evidence="1">
    <location>
        <begin position="57"/>
        <end position="75"/>
    </location>
</feature>
<dbReference type="PANTHER" id="PTHR40031">
    <property type="entry name" value="HYPOTHETICAL MEMBRANE SPANNING PROTEIN"/>
    <property type="match status" value="1"/>
</dbReference>
<gene>
    <name evidence="2" type="ORF">RSDT_0757</name>
</gene>
<proteinExistence type="predicted"/>
<keyword evidence="2" id="KW-0378">Hydrolase</keyword>
<keyword evidence="1" id="KW-1133">Transmembrane helix</keyword>
<evidence type="ECO:0000313" key="2">
    <source>
        <dbReference type="EMBL" id="BAV92269.1"/>
    </source>
</evidence>
<sequence>MDPLTHAASGAVAMLALPQRPATRMALPLAALAAAAPDVDVFLASGPLQFLLLHRGITHSLAALPLLGLMLACLARPLWSGQASGHWRFVHVWLFMSAMAALHVWLDVVTTYGTMIFLPFSCDRVRLNSVFIIDPLLTLPLVWAALRWRLLRGRILFVLGWLLVYPALGTGLNALHTATTQERLVAEGRMAEQITVLPDALAPLFWRVLFVEKTPRGRLVFEQSLDVFGRPRGPEIAHKAAPEDMVRRLASVSTVCGAFFDFAILPVIVPLRPQDAQTPGGRAYLLHDLRFDSGLAFARALMAMRPNADIPFQLMVELVGDGQNSADAASGHIWTAGTRLASERLRFADSGRDSGWQAPRAPGQASFAAWLVGLR</sequence>
<protein>
    <submittedName>
        <fullName evidence="2">Membrane-bound metal-dependent hydrolase</fullName>
    </submittedName>
</protein>
<organism evidence="2 3">
    <name type="scientific">Candidatus Desulfovibrio trichonymphae</name>
    <dbReference type="NCBI Taxonomy" id="1725232"/>
    <lineage>
        <taxon>Bacteria</taxon>
        <taxon>Pseudomonadati</taxon>
        <taxon>Thermodesulfobacteriota</taxon>
        <taxon>Desulfovibrionia</taxon>
        <taxon>Desulfovibrionales</taxon>
        <taxon>Desulfovibrionaceae</taxon>
        <taxon>Desulfovibrio</taxon>
    </lineage>
</organism>
<dbReference type="AlphaFoldDB" id="A0A1J1DU93"/>
<accession>A0A1J1DU93</accession>
<name>A0A1J1DU93_9BACT</name>
<keyword evidence="3" id="KW-1185">Reference proteome</keyword>
<feature type="transmembrane region" description="Helical" evidence="1">
    <location>
        <begin position="155"/>
        <end position="175"/>
    </location>
</feature>
<dbReference type="KEGG" id="dtr:RSDT_0757"/>
<dbReference type="OrthoDB" id="9781927at2"/>
<feature type="transmembrane region" description="Helical" evidence="1">
    <location>
        <begin position="87"/>
        <end position="106"/>
    </location>
</feature>
<dbReference type="PANTHER" id="PTHR40031:SF1">
    <property type="entry name" value="MEMBRANE-BOUND METAL-DEPENDENT HYDROLASE"/>
    <property type="match status" value="1"/>
</dbReference>
<evidence type="ECO:0000313" key="3">
    <source>
        <dbReference type="Proteomes" id="UP000242645"/>
    </source>
</evidence>
<feature type="transmembrane region" description="Helical" evidence="1">
    <location>
        <begin position="126"/>
        <end position="146"/>
    </location>
</feature>
<keyword evidence="1" id="KW-0812">Transmembrane</keyword>
<dbReference type="Proteomes" id="UP000242645">
    <property type="component" value="Chromosome"/>
</dbReference>
<dbReference type="GO" id="GO:0016787">
    <property type="term" value="F:hydrolase activity"/>
    <property type="evidence" value="ECO:0007669"/>
    <property type="project" value="UniProtKB-KW"/>
</dbReference>
<dbReference type="InterPro" id="IPR053170">
    <property type="entry name" value="Transcription_regulator"/>
</dbReference>
<reference evidence="2 3" key="1">
    <citation type="journal article" date="2017" name="ISME J.">
        <title>Genome of 'Ca. Desulfovibrio trichonymphae', an H2-oxidizing bacterium in a tripartite symbiotic system within a protist cell in the termite gut.</title>
        <authorList>
            <person name="Kuwahara H."/>
            <person name="Yuki M."/>
            <person name="Izawa K."/>
            <person name="Ohkuma M."/>
            <person name="Hongoh Y."/>
        </authorList>
    </citation>
    <scope>NUCLEOTIDE SEQUENCE [LARGE SCALE GENOMIC DNA]</scope>
    <source>
        <strain evidence="2 3">Rs-N31</strain>
    </source>
</reference>
<dbReference type="Pfam" id="PF04307">
    <property type="entry name" value="YdjM"/>
    <property type="match status" value="1"/>
</dbReference>
<evidence type="ECO:0000256" key="1">
    <source>
        <dbReference type="SAM" id="Phobius"/>
    </source>
</evidence>
<keyword evidence="1" id="KW-0472">Membrane</keyword>
<dbReference type="EMBL" id="AP017368">
    <property type="protein sequence ID" value="BAV92269.1"/>
    <property type="molecule type" value="Genomic_DNA"/>
</dbReference>
<dbReference type="InterPro" id="IPR007404">
    <property type="entry name" value="YdjM-like"/>
</dbReference>